<evidence type="ECO:0000259" key="7">
    <source>
        <dbReference type="Pfam" id="PF01120"/>
    </source>
</evidence>
<dbReference type="Pfam" id="PF01120">
    <property type="entry name" value="Alpha_L_fucos"/>
    <property type="match status" value="1"/>
</dbReference>
<reference evidence="8" key="1">
    <citation type="journal article" date="2021" name="PeerJ">
        <title>Extensive microbial diversity within the chicken gut microbiome revealed by metagenomics and culture.</title>
        <authorList>
            <person name="Gilroy R."/>
            <person name="Ravi A."/>
            <person name="Getino M."/>
            <person name="Pursley I."/>
            <person name="Horton D.L."/>
            <person name="Alikhan N.F."/>
            <person name="Baker D."/>
            <person name="Gharbi K."/>
            <person name="Hall N."/>
            <person name="Watson M."/>
            <person name="Adriaenssens E.M."/>
            <person name="Foster-Nyarko E."/>
            <person name="Jarju S."/>
            <person name="Secka A."/>
            <person name="Antonio M."/>
            <person name="Oren A."/>
            <person name="Chaudhuri R.R."/>
            <person name="La Ragione R."/>
            <person name="Hildebrand F."/>
            <person name="Pallen M.J."/>
        </authorList>
    </citation>
    <scope>NUCLEOTIDE SEQUENCE</scope>
    <source>
        <strain evidence="8">G3-2149</strain>
    </source>
</reference>
<dbReference type="PRINTS" id="PR00741">
    <property type="entry name" value="GLHYDRLASE29"/>
</dbReference>
<dbReference type="GO" id="GO:0005764">
    <property type="term" value="C:lysosome"/>
    <property type="evidence" value="ECO:0007669"/>
    <property type="project" value="TreeGrafter"/>
</dbReference>
<gene>
    <name evidence="8" type="ORF">H9789_03585</name>
</gene>
<protein>
    <recommendedName>
        <fullName evidence="3">alpha-L-fucosidase</fullName>
        <ecNumber evidence="3">3.2.1.51</ecNumber>
    </recommendedName>
</protein>
<sequence>MIIRYLTDIVSKGGNMLLNVAPNGQGAFPKQTFPIIKELHTWMQMNGEAIYGTRPWRIYEEKMNPNQPDEEIKAEFDDAVFNGFPQQRIPDVRYTSKGNKVYVIVRHVQDTVFKLRAFTKQDKIEMVKCLSERQDVNWKLGEDGLMIRMGELVDSYPIYVLEVSLKNS</sequence>
<dbReference type="InterPro" id="IPR017853">
    <property type="entry name" value="GH"/>
</dbReference>
<name>A0A9E2L5D1_9BACT</name>
<evidence type="ECO:0000256" key="4">
    <source>
        <dbReference type="ARBA" id="ARBA00022729"/>
    </source>
</evidence>
<keyword evidence="6" id="KW-0326">Glycosidase</keyword>
<evidence type="ECO:0000256" key="1">
    <source>
        <dbReference type="ARBA" id="ARBA00004071"/>
    </source>
</evidence>
<dbReference type="GO" id="GO:0004560">
    <property type="term" value="F:alpha-L-fucosidase activity"/>
    <property type="evidence" value="ECO:0007669"/>
    <property type="project" value="InterPro"/>
</dbReference>
<feature type="domain" description="Glycoside hydrolase family 29 N-terminal" evidence="7">
    <location>
        <begin position="2"/>
        <end position="48"/>
    </location>
</feature>
<evidence type="ECO:0000256" key="2">
    <source>
        <dbReference type="ARBA" id="ARBA00007951"/>
    </source>
</evidence>
<accession>A0A9E2L5D1</accession>
<dbReference type="InterPro" id="IPR013780">
    <property type="entry name" value="Glyco_hydro_b"/>
</dbReference>
<comment type="function">
    <text evidence="1">Alpha-L-fucosidase is responsible for hydrolyzing the alpha-1,6-linked fucose joined to the reducing-end N-acetylglucosamine of the carbohydrate moieties of glycoproteins.</text>
</comment>
<comment type="similarity">
    <text evidence="2">Belongs to the glycosyl hydrolase 29 family.</text>
</comment>
<dbReference type="EC" id="3.2.1.51" evidence="3"/>
<dbReference type="Gene3D" id="2.60.40.1180">
    <property type="entry name" value="Golgi alpha-mannosidase II"/>
    <property type="match status" value="1"/>
</dbReference>
<dbReference type="PANTHER" id="PTHR10030">
    <property type="entry name" value="ALPHA-L-FUCOSIDASE"/>
    <property type="match status" value="1"/>
</dbReference>
<keyword evidence="4" id="KW-0732">Signal</keyword>
<keyword evidence="5" id="KW-0378">Hydrolase</keyword>
<comment type="caution">
    <text evidence="8">The sequence shown here is derived from an EMBL/GenBank/DDBJ whole genome shotgun (WGS) entry which is preliminary data.</text>
</comment>
<evidence type="ECO:0000313" key="8">
    <source>
        <dbReference type="EMBL" id="MBU3852901.1"/>
    </source>
</evidence>
<dbReference type="SUPFAM" id="SSF51445">
    <property type="entry name" value="(Trans)glycosidases"/>
    <property type="match status" value="1"/>
</dbReference>
<reference evidence="8" key="2">
    <citation type="submission" date="2021-04" db="EMBL/GenBank/DDBJ databases">
        <authorList>
            <person name="Gilroy R."/>
        </authorList>
    </citation>
    <scope>NUCLEOTIDE SEQUENCE</scope>
    <source>
        <strain evidence="8">G3-2149</strain>
    </source>
</reference>
<organism evidence="8 9">
    <name type="scientific">Candidatus Paraprevotella stercoravium</name>
    <dbReference type="NCBI Taxonomy" id="2838725"/>
    <lineage>
        <taxon>Bacteria</taxon>
        <taxon>Pseudomonadati</taxon>
        <taxon>Bacteroidota</taxon>
        <taxon>Bacteroidia</taxon>
        <taxon>Bacteroidales</taxon>
        <taxon>Prevotellaceae</taxon>
        <taxon>Paraprevotella</taxon>
    </lineage>
</organism>
<proteinExistence type="inferred from homology"/>
<dbReference type="Gene3D" id="3.20.20.80">
    <property type="entry name" value="Glycosidases"/>
    <property type="match status" value="1"/>
</dbReference>
<dbReference type="GO" id="GO:0016139">
    <property type="term" value="P:glycoside catabolic process"/>
    <property type="evidence" value="ECO:0007669"/>
    <property type="project" value="TreeGrafter"/>
</dbReference>
<dbReference type="AlphaFoldDB" id="A0A9E2L5D1"/>
<dbReference type="InterPro" id="IPR057739">
    <property type="entry name" value="Glyco_hydro_29_N"/>
</dbReference>
<dbReference type="InterPro" id="IPR000933">
    <property type="entry name" value="Glyco_hydro_29"/>
</dbReference>
<dbReference type="InterPro" id="IPR016286">
    <property type="entry name" value="FUC_metazoa-typ"/>
</dbReference>
<evidence type="ECO:0000313" key="9">
    <source>
        <dbReference type="Proteomes" id="UP000823865"/>
    </source>
</evidence>
<dbReference type="PANTHER" id="PTHR10030:SF37">
    <property type="entry name" value="ALPHA-L-FUCOSIDASE-RELATED"/>
    <property type="match status" value="1"/>
</dbReference>
<evidence type="ECO:0000256" key="5">
    <source>
        <dbReference type="ARBA" id="ARBA00022801"/>
    </source>
</evidence>
<dbReference type="EMBL" id="JAHLFU010000066">
    <property type="protein sequence ID" value="MBU3852901.1"/>
    <property type="molecule type" value="Genomic_DNA"/>
</dbReference>
<evidence type="ECO:0000256" key="3">
    <source>
        <dbReference type="ARBA" id="ARBA00012662"/>
    </source>
</evidence>
<dbReference type="GO" id="GO:0006004">
    <property type="term" value="P:fucose metabolic process"/>
    <property type="evidence" value="ECO:0007669"/>
    <property type="project" value="InterPro"/>
</dbReference>
<evidence type="ECO:0000256" key="6">
    <source>
        <dbReference type="ARBA" id="ARBA00023295"/>
    </source>
</evidence>
<dbReference type="Proteomes" id="UP000823865">
    <property type="component" value="Unassembled WGS sequence"/>
</dbReference>